<dbReference type="Gene3D" id="2.30.40.10">
    <property type="entry name" value="Urease, subunit C, domain 1"/>
    <property type="match status" value="1"/>
</dbReference>
<reference evidence="3 4" key="1">
    <citation type="submission" date="2016-10" db="EMBL/GenBank/DDBJ databases">
        <authorList>
            <person name="de Groot N.N."/>
        </authorList>
    </citation>
    <scope>NUCLEOTIDE SEQUENCE [LARGE SCALE GENOMIC DNA]</scope>
    <source>
        <strain evidence="3 4">CPCC 201354</strain>
    </source>
</reference>
<dbReference type="PANTHER" id="PTHR43794">
    <property type="entry name" value="AMINOHYDROLASE SSNA-RELATED"/>
    <property type="match status" value="1"/>
</dbReference>
<gene>
    <name evidence="3" type="ORF">SAMN05421505_14334</name>
</gene>
<dbReference type="InterPro" id="IPR006680">
    <property type="entry name" value="Amidohydro-rel"/>
</dbReference>
<dbReference type="InterPro" id="IPR011059">
    <property type="entry name" value="Metal-dep_hydrolase_composite"/>
</dbReference>
<dbReference type="PANTHER" id="PTHR43794:SF11">
    <property type="entry name" value="AMIDOHYDROLASE-RELATED DOMAIN-CONTAINING PROTEIN"/>
    <property type="match status" value="1"/>
</dbReference>
<dbReference type="EMBL" id="FNCN01000043">
    <property type="protein sequence ID" value="SDI30909.1"/>
    <property type="molecule type" value="Genomic_DNA"/>
</dbReference>
<dbReference type="GO" id="GO:0016810">
    <property type="term" value="F:hydrolase activity, acting on carbon-nitrogen (but not peptide) bonds"/>
    <property type="evidence" value="ECO:0007669"/>
    <property type="project" value="InterPro"/>
</dbReference>
<protein>
    <submittedName>
        <fullName evidence="3">Cytosine/adenosine deaminase</fullName>
    </submittedName>
</protein>
<keyword evidence="1" id="KW-0378">Hydrolase</keyword>
<evidence type="ECO:0000313" key="3">
    <source>
        <dbReference type="EMBL" id="SDI30909.1"/>
    </source>
</evidence>
<keyword evidence="4" id="KW-1185">Reference proteome</keyword>
<proteinExistence type="predicted"/>
<dbReference type="AlphaFoldDB" id="A0A1G8JI02"/>
<name>A0A1G8JI02_9ACTN</name>
<evidence type="ECO:0000259" key="2">
    <source>
        <dbReference type="Pfam" id="PF01979"/>
    </source>
</evidence>
<dbReference type="SUPFAM" id="SSF51338">
    <property type="entry name" value="Composite domain of metallo-dependent hydrolases"/>
    <property type="match status" value="1"/>
</dbReference>
<dbReference type="Proteomes" id="UP000198923">
    <property type="component" value="Unassembled WGS sequence"/>
</dbReference>
<dbReference type="Pfam" id="PF01979">
    <property type="entry name" value="Amidohydro_1"/>
    <property type="match status" value="1"/>
</dbReference>
<dbReference type="RefSeq" id="WP_143020476.1">
    <property type="nucleotide sequence ID" value="NZ_FNCN01000043.1"/>
</dbReference>
<accession>A0A1G8JI02</accession>
<sequence length="455" mass="49214">MSERRLLIKGGIVLTMDPLLGDVLGDILIEGDRITAVGAGLEAEGAQVIDARGKIVIPGLHDTHMHSWQAPLRGGYAHGWGNADYHNNVFSLRESFTPVDMYDATFAAGVEMIDAGITTVLNFCHNTMTPEHADESVRAHRDNGQRAVFAIGMLGSFEELKTDHQWRLDKVRDLHAQFGDDPAELIRLGLAVSSMEYRSVDEVETEIALARELGLRMTFHQNVGGQLRQLHQLGLLGGDMLPAHANVAADDELEVLASMGGGISFTPEGEFVGGRSMTVIARSLKAGVTPSLGVDTAARTKVDIFGQMRITFTIMRYLQAQEEREADRWPLERRPGTPLVEPRTMLEFATVNAAQHIGLGDHLGRLAPGYLADLVVIDPGPYGMALGDPANHVVLRTAPADVDTVVIGGVVRKQGGRLTDLDAGDAGAAIQRVRTRVLGEEHPAMPPHLRKVPAA</sequence>
<organism evidence="3 4">
    <name type="scientific">Sinosporangium album</name>
    <dbReference type="NCBI Taxonomy" id="504805"/>
    <lineage>
        <taxon>Bacteria</taxon>
        <taxon>Bacillati</taxon>
        <taxon>Actinomycetota</taxon>
        <taxon>Actinomycetes</taxon>
        <taxon>Streptosporangiales</taxon>
        <taxon>Streptosporangiaceae</taxon>
        <taxon>Sinosporangium</taxon>
    </lineage>
</organism>
<dbReference type="InterPro" id="IPR032466">
    <property type="entry name" value="Metal_Hydrolase"/>
</dbReference>
<evidence type="ECO:0000313" key="4">
    <source>
        <dbReference type="Proteomes" id="UP000198923"/>
    </source>
</evidence>
<dbReference type="Gene3D" id="3.20.20.140">
    <property type="entry name" value="Metal-dependent hydrolases"/>
    <property type="match status" value="1"/>
</dbReference>
<dbReference type="SUPFAM" id="SSF51556">
    <property type="entry name" value="Metallo-dependent hydrolases"/>
    <property type="match status" value="1"/>
</dbReference>
<evidence type="ECO:0000256" key="1">
    <source>
        <dbReference type="ARBA" id="ARBA00022801"/>
    </source>
</evidence>
<dbReference type="InterPro" id="IPR050287">
    <property type="entry name" value="MTA/SAH_deaminase"/>
</dbReference>
<dbReference type="OrthoDB" id="3189065at2"/>
<dbReference type="STRING" id="504805.SAMN05421505_14334"/>
<feature type="domain" description="Amidohydrolase-related" evidence="2">
    <location>
        <begin position="55"/>
        <end position="411"/>
    </location>
</feature>